<dbReference type="AlphaFoldDB" id="A0A2Z5QVW9"/>
<evidence type="ECO:0000313" key="1">
    <source>
        <dbReference type="EMBL" id="BAV86531.1"/>
    </source>
</evidence>
<proteinExistence type="predicted"/>
<organism evidence="1 2">
    <name type="scientific">Rothia aeria</name>
    <dbReference type="NCBI Taxonomy" id="172042"/>
    <lineage>
        <taxon>Bacteria</taxon>
        <taxon>Bacillati</taxon>
        <taxon>Actinomycetota</taxon>
        <taxon>Actinomycetes</taxon>
        <taxon>Micrococcales</taxon>
        <taxon>Micrococcaceae</taxon>
        <taxon>Rothia</taxon>
    </lineage>
</organism>
<dbReference type="KEGG" id="raj:RA11412_0232"/>
<dbReference type="Proteomes" id="UP000250241">
    <property type="component" value="Chromosome"/>
</dbReference>
<dbReference type="EMBL" id="AP017895">
    <property type="protein sequence ID" value="BAV86531.1"/>
    <property type="molecule type" value="Genomic_DNA"/>
</dbReference>
<reference evidence="1 2" key="1">
    <citation type="submission" date="2016-10" db="EMBL/GenBank/DDBJ databases">
        <title>Genome sequence of Rothia aeria strain JCM11412.</title>
        <authorList>
            <person name="Nambu T."/>
        </authorList>
    </citation>
    <scope>NUCLEOTIDE SEQUENCE [LARGE SCALE GENOMIC DNA]</scope>
    <source>
        <strain evidence="1 2">JCM 11412</strain>
    </source>
</reference>
<sequence length="44" mass="5117">MYDEYPITHETAEKIGHYVDGELKASGYNYFLSCDEDVQTLEKL</sequence>
<keyword evidence="2" id="KW-1185">Reference proteome</keyword>
<gene>
    <name evidence="1" type="ORF">RA11412_0232</name>
</gene>
<protein>
    <submittedName>
        <fullName evidence="1">Uncharacterized protein</fullName>
    </submittedName>
</protein>
<evidence type="ECO:0000313" key="2">
    <source>
        <dbReference type="Proteomes" id="UP000250241"/>
    </source>
</evidence>
<accession>A0A2Z5QVW9</accession>
<name>A0A2Z5QVW9_9MICC</name>